<evidence type="ECO:0000256" key="1">
    <source>
        <dbReference type="ARBA" id="ARBA00006018"/>
    </source>
</evidence>
<keyword evidence="3" id="KW-1185">Reference proteome</keyword>
<dbReference type="EMBL" id="CP000504">
    <property type="protein sequence ID" value="ABL87388.1"/>
    <property type="molecule type" value="Genomic_DNA"/>
</dbReference>
<reference evidence="2" key="1">
    <citation type="submission" date="2006-12" db="EMBL/GenBank/DDBJ databases">
        <title>Complete sequence of Pyrobaculum islandicum DSM 4184.</title>
        <authorList>
            <person name="Copeland A."/>
            <person name="Lucas S."/>
            <person name="Lapidus A."/>
            <person name="Barry K."/>
            <person name="Detter J.C."/>
            <person name="Glavina del Rio T."/>
            <person name="Dalin E."/>
            <person name="Tice H."/>
            <person name="Pitluck S."/>
            <person name="Meincke L."/>
            <person name="Brettin T."/>
            <person name="Bruce D."/>
            <person name="Han C."/>
            <person name="Tapia R."/>
            <person name="Gilna P."/>
            <person name="Schmutz J."/>
            <person name="Larimer F."/>
            <person name="Land M."/>
            <person name="Hauser L."/>
            <person name="Kyrpides N."/>
            <person name="Mikhailova N."/>
            <person name="Cozen A.E."/>
            <person name="Fitz-Gibbon S.T."/>
            <person name="House C.H."/>
            <person name="Saltikov C."/>
            <person name="Lowe T."/>
            <person name="Richardson P."/>
        </authorList>
    </citation>
    <scope>NUCLEOTIDE SEQUENCE [LARGE SCALE GENOMIC DNA]</scope>
    <source>
        <strain evidence="2">DSM 4184</strain>
    </source>
</reference>
<dbReference type="HOGENOM" id="CLU_2191173_0_0_2"/>
<sequence length="115" mass="12643">MCWAVPSVVKKIEGGIAFVDPGDGVERPAVIGIEEGQLQVGDLVMVHAGVIIAKVDLETLKESMEMWKQMARELAASTGEDPEAAEKIIEEEMWRVLKIAEEVRQGRSQALRELA</sequence>
<dbReference type="eggNOG" id="arCOG04427">
    <property type="taxonomic scope" value="Archaea"/>
</dbReference>
<dbReference type="Proteomes" id="UP000002595">
    <property type="component" value="Chromosome"/>
</dbReference>
<proteinExistence type="inferred from homology"/>
<dbReference type="SUPFAM" id="SSF159127">
    <property type="entry name" value="HupF/HypC-like"/>
    <property type="match status" value="1"/>
</dbReference>
<accession>A1RR06</accession>
<dbReference type="KEGG" id="pis:Pisl_0206"/>
<evidence type="ECO:0000313" key="3">
    <source>
        <dbReference type="Proteomes" id="UP000002595"/>
    </source>
</evidence>
<dbReference type="InterPro" id="IPR001109">
    <property type="entry name" value="Hydrogenase_HupF/HypC"/>
</dbReference>
<dbReference type="STRING" id="384616.Pisl_0206"/>
<dbReference type="Pfam" id="PF01455">
    <property type="entry name" value="HupF_HypC"/>
    <property type="match status" value="1"/>
</dbReference>
<name>A1RR06_PYRIL</name>
<protein>
    <submittedName>
        <fullName evidence="2">Uncharacterized protein</fullName>
    </submittedName>
</protein>
<dbReference type="Gene3D" id="2.30.30.140">
    <property type="match status" value="1"/>
</dbReference>
<evidence type="ECO:0000313" key="2">
    <source>
        <dbReference type="EMBL" id="ABL87388.1"/>
    </source>
</evidence>
<gene>
    <name evidence="2" type="ordered locus">Pisl_0206</name>
</gene>
<dbReference type="GeneID" id="4617323"/>
<dbReference type="RefSeq" id="WP_011761965.1">
    <property type="nucleotide sequence ID" value="NC_008701.1"/>
</dbReference>
<comment type="similarity">
    <text evidence="1">Belongs to the HupF/HypC family.</text>
</comment>
<dbReference type="AlphaFoldDB" id="A1RR06"/>
<organism evidence="2 3">
    <name type="scientific">Pyrobaculum islandicum (strain DSM 4184 / JCM 9189 / GEO3)</name>
    <dbReference type="NCBI Taxonomy" id="384616"/>
    <lineage>
        <taxon>Archaea</taxon>
        <taxon>Thermoproteota</taxon>
        <taxon>Thermoprotei</taxon>
        <taxon>Thermoproteales</taxon>
        <taxon>Thermoproteaceae</taxon>
        <taxon>Pyrobaculum</taxon>
    </lineage>
</organism>
<dbReference type="OrthoDB" id="43695at2157"/>